<name>A0ABT4LFQ9_9PROT</name>
<dbReference type="InterPro" id="IPR035901">
    <property type="entry name" value="GIY-YIG_endonuc_sf"/>
</dbReference>
<protein>
    <submittedName>
        <fullName evidence="2">GIY-YIG nuclease family protein</fullName>
    </submittedName>
</protein>
<dbReference type="Pfam" id="PF01541">
    <property type="entry name" value="GIY-YIG"/>
    <property type="match status" value="1"/>
</dbReference>
<organism evidence="2 3">
    <name type="scientific">Kiloniella laminariae</name>
    <dbReference type="NCBI Taxonomy" id="454162"/>
    <lineage>
        <taxon>Bacteria</taxon>
        <taxon>Pseudomonadati</taxon>
        <taxon>Pseudomonadota</taxon>
        <taxon>Alphaproteobacteria</taxon>
        <taxon>Rhodospirillales</taxon>
        <taxon>Kiloniellaceae</taxon>
        <taxon>Kiloniella</taxon>
    </lineage>
</organism>
<dbReference type="CDD" id="cd10446">
    <property type="entry name" value="GIY-YIG_unchar_1"/>
    <property type="match status" value="1"/>
</dbReference>
<evidence type="ECO:0000259" key="1">
    <source>
        <dbReference type="PROSITE" id="PS50164"/>
    </source>
</evidence>
<accession>A0ABT4LFQ9</accession>
<reference evidence="2" key="1">
    <citation type="submission" date="2022-12" db="EMBL/GenBank/DDBJ databases">
        <title>Bacterial isolates from different developmental stages of Nematostella vectensis.</title>
        <authorList>
            <person name="Fraune S."/>
        </authorList>
    </citation>
    <scope>NUCLEOTIDE SEQUENCE</scope>
    <source>
        <strain evidence="2">G21630-S1</strain>
    </source>
</reference>
<dbReference type="EMBL" id="JAPWGY010000001">
    <property type="protein sequence ID" value="MCZ4279933.1"/>
    <property type="molecule type" value="Genomic_DNA"/>
</dbReference>
<gene>
    <name evidence="2" type="ORF">O4H49_04030</name>
</gene>
<comment type="caution">
    <text evidence="2">The sequence shown here is derived from an EMBL/GenBank/DDBJ whole genome shotgun (WGS) entry which is preliminary data.</text>
</comment>
<dbReference type="RefSeq" id="WP_269422128.1">
    <property type="nucleotide sequence ID" value="NZ_JAPWGY010000001.1"/>
</dbReference>
<evidence type="ECO:0000313" key="3">
    <source>
        <dbReference type="Proteomes" id="UP001069802"/>
    </source>
</evidence>
<dbReference type="Gene3D" id="3.40.1440.10">
    <property type="entry name" value="GIY-YIG endonuclease"/>
    <property type="match status" value="1"/>
</dbReference>
<keyword evidence="3" id="KW-1185">Reference proteome</keyword>
<proteinExistence type="predicted"/>
<dbReference type="SUPFAM" id="SSF82771">
    <property type="entry name" value="GIY-YIG endonuclease"/>
    <property type="match status" value="1"/>
</dbReference>
<evidence type="ECO:0000313" key="2">
    <source>
        <dbReference type="EMBL" id="MCZ4279933.1"/>
    </source>
</evidence>
<feature type="domain" description="GIY-YIG" evidence="1">
    <location>
        <begin position="172"/>
        <end position="268"/>
    </location>
</feature>
<dbReference type="Proteomes" id="UP001069802">
    <property type="component" value="Unassembled WGS sequence"/>
</dbReference>
<dbReference type="PROSITE" id="PS50164">
    <property type="entry name" value="GIY_YIG"/>
    <property type="match status" value="1"/>
</dbReference>
<dbReference type="InterPro" id="IPR000305">
    <property type="entry name" value="GIY-YIG_endonuc"/>
</dbReference>
<sequence length="269" mass="31236">MNLFKFISVCCPDINPEKTKIHLAVWNGYQNPFDVFIAGNFEKWQSWQSKQNFNREFIVSLIQLSEPNTWLFAGAFKSLNCDWNENHYDYDTSPVEELEQYTGRLKIHFNRTGRQSYLKAENWCELLNVNELLAERIIIRDFTGYSTTMLSKAHLDIVVKQKVSSWYNSLSSVSGIYLITDLNSGKMYVGSATGEGGIWQRWVDYSLTGHGGNVELRNTLKSLGHEYVNNFQYSVLEIADTHTTTDEIRERENYWKEVLGTRKFGYNAN</sequence>